<dbReference type="PANTHER" id="PTHR46796:SF13">
    <property type="entry name" value="HTH-TYPE TRANSCRIPTIONAL ACTIVATOR RHAS"/>
    <property type="match status" value="1"/>
</dbReference>
<dbReference type="InterPro" id="IPR018062">
    <property type="entry name" value="HTH_AraC-typ_CS"/>
</dbReference>
<accession>A0ABP9GFA4</accession>
<gene>
    <name evidence="5" type="ORF">GCM10023224_17000</name>
</gene>
<keyword evidence="6" id="KW-1185">Reference proteome</keyword>
<dbReference type="InterPro" id="IPR009057">
    <property type="entry name" value="Homeodomain-like_sf"/>
</dbReference>
<dbReference type="Pfam" id="PF12852">
    <property type="entry name" value="Cupin_6"/>
    <property type="match status" value="1"/>
</dbReference>
<feature type="domain" description="HTH araC/xylS-type" evidence="4">
    <location>
        <begin position="211"/>
        <end position="309"/>
    </location>
</feature>
<dbReference type="InterPro" id="IPR018060">
    <property type="entry name" value="HTH_AraC"/>
</dbReference>
<keyword evidence="3" id="KW-0804">Transcription</keyword>
<dbReference type="Proteomes" id="UP001499993">
    <property type="component" value="Unassembled WGS sequence"/>
</dbReference>
<evidence type="ECO:0000259" key="4">
    <source>
        <dbReference type="PROSITE" id="PS01124"/>
    </source>
</evidence>
<evidence type="ECO:0000313" key="6">
    <source>
        <dbReference type="Proteomes" id="UP001499993"/>
    </source>
</evidence>
<sequence>MDALAGLLDGPRARGAFLCRVAMDPPWAVRVQDRAPLSLVAPRRGETWVVPEGGEPCRVPVGGAALMRGPAPYTFADDPGTAPQVFIEPGEHCTTPQGEPLSQVLGLGVRLWGSRADAHARLLVGTYRMGAQIGHRLLSALPAVVVLDAGAWSAPLLGDIDAELDRDEPGQDVVLDRLLDLLVISALRSWFAEPGRAVPGWYRAQGDAVAGPALRLLHESPERPWTVAELAAAAGVSRATLARRFTEAVGEPPMAYLTGWRLELAAQLLREPEATVTAVARRVGYATPFALSAAFKRVHGISPAQHRGRVGAAPAGS</sequence>
<comment type="caution">
    <text evidence="5">The sequence shown here is derived from an EMBL/GenBank/DDBJ whole genome shotgun (WGS) entry which is preliminary data.</text>
</comment>
<dbReference type="PROSITE" id="PS00041">
    <property type="entry name" value="HTH_ARAC_FAMILY_1"/>
    <property type="match status" value="1"/>
</dbReference>
<dbReference type="Pfam" id="PF12833">
    <property type="entry name" value="HTH_18"/>
    <property type="match status" value="1"/>
</dbReference>
<dbReference type="InterPro" id="IPR050204">
    <property type="entry name" value="AraC_XylS_family_regulators"/>
</dbReference>
<dbReference type="PROSITE" id="PS01124">
    <property type="entry name" value="HTH_ARAC_FAMILY_2"/>
    <property type="match status" value="1"/>
</dbReference>
<dbReference type="InterPro" id="IPR032783">
    <property type="entry name" value="AraC_lig"/>
</dbReference>
<proteinExistence type="predicted"/>
<dbReference type="SUPFAM" id="SSF46689">
    <property type="entry name" value="Homeodomain-like"/>
    <property type="match status" value="2"/>
</dbReference>
<evidence type="ECO:0000256" key="2">
    <source>
        <dbReference type="ARBA" id="ARBA00023125"/>
    </source>
</evidence>
<reference evidence="6" key="1">
    <citation type="journal article" date="2019" name="Int. J. Syst. Evol. Microbiol.">
        <title>The Global Catalogue of Microorganisms (GCM) 10K type strain sequencing project: providing services to taxonomists for standard genome sequencing and annotation.</title>
        <authorList>
            <consortium name="The Broad Institute Genomics Platform"/>
            <consortium name="The Broad Institute Genome Sequencing Center for Infectious Disease"/>
            <person name="Wu L."/>
            <person name="Ma J."/>
        </authorList>
    </citation>
    <scope>NUCLEOTIDE SEQUENCE [LARGE SCALE GENOMIC DNA]</scope>
    <source>
        <strain evidence="6">JCM 18123</strain>
    </source>
</reference>
<evidence type="ECO:0000256" key="3">
    <source>
        <dbReference type="ARBA" id="ARBA00023163"/>
    </source>
</evidence>
<protein>
    <submittedName>
        <fullName evidence="5">AraC family transcriptional regulator</fullName>
    </submittedName>
</protein>
<dbReference type="SMART" id="SM00342">
    <property type="entry name" value="HTH_ARAC"/>
    <property type="match status" value="1"/>
</dbReference>
<keyword evidence="1" id="KW-0805">Transcription regulation</keyword>
<evidence type="ECO:0000256" key="1">
    <source>
        <dbReference type="ARBA" id="ARBA00023015"/>
    </source>
</evidence>
<dbReference type="Gene3D" id="1.10.10.60">
    <property type="entry name" value="Homeodomain-like"/>
    <property type="match status" value="2"/>
</dbReference>
<evidence type="ECO:0000313" key="5">
    <source>
        <dbReference type="EMBL" id="GAA4936716.1"/>
    </source>
</evidence>
<organism evidence="5 6">
    <name type="scientific">Streptomonospora halophila</name>
    <dbReference type="NCBI Taxonomy" id="427369"/>
    <lineage>
        <taxon>Bacteria</taxon>
        <taxon>Bacillati</taxon>
        <taxon>Actinomycetota</taxon>
        <taxon>Actinomycetes</taxon>
        <taxon>Streptosporangiales</taxon>
        <taxon>Nocardiopsidaceae</taxon>
        <taxon>Streptomonospora</taxon>
    </lineage>
</organism>
<name>A0ABP9GFA4_9ACTN</name>
<dbReference type="RefSeq" id="WP_344143108.1">
    <property type="nucleotide sequence ID" value="NZ_BAABIK010000007.1"/>
</dbReference>
<dbReference type="EMBL" id="BAABIK010000007">
    <property type="protein sequence ID" value="GAA4936716.1"/>
    <property type="molecule type" value="Genomic_DNA"/>
</dbReference>
<keyword evidence="2" id="KW-0238">DNA-binding</keyword>
<dbReference type="PANTHER" id="PTHR46796">
    <property type="entry name" value="HTH-TYPE TRANSCRIPTIONAL ACTIVATOR RHAS-RELATED"/>
    <property type="match status" value="1"/>
</dbReference>